<evidence type="ECO:0000313" key="2">
    <source>
        <dbReference type="Proteomes" id="UP000009328"/>
    </source>
</evidence>
<comment type="caution">
    <text evidence="1">The sequence shown here is derived from an EMBL/GenBank/DDBJ whole genome shotgun (WGS) entry which is preliminary data.</text>
</comment>
<dbReference type="HOGENOM" id="CLU_2560047_0_0_1"/>
<protein>
    <submittedName>
        <fullName evidence="1">Uncharacterized protein</fullName>
    </submittedName>
</protein>
<dbReference type="AlphaFoldDB" id="K0KGP7"/>
<organism evidence="1 2">
    <name type="scientific">Wickerhamomyces ciferrii (strain ATCC 14091 / BCRC 22168 / CBS 111 / JCM 3599 / NBRC 0793 / NRRL Y-1031 F-60-10)</name>
    <name type="common">Yeast</name>
    <name type="synonym">Pichia ciferrii</name>
    <dbReference type="NCBI Taxonomy" id="1206466"/>
    <lineage>
        <taxon>Eukaryota</taxon>
        <taxon>Fungi</taxon>
        <taxon>Dikarya</taxon>
        <taxon>Ascomycota</taxon>
        <taxon>Saccharomycotina</taxon>
        <taxon>Saccharomycetes</taxon>
        <taxon>Phaffomycetales</taxon>
        <taxon>Wickerhamomycetaceae</taxon>
        <taxon>Wickerhamomyces</taxon>
    </lineage>
</organism>
<sequence>MTKEIETFMYQWENLNSEIMKHEDTLENQRRHLSMLNVSLNDRSSLINKSSQLPKKRLAIDLIAEEEEMIRELEKELSERQI</sequence>
<name>K0KGP7_WICCF</name>
<gene>
    <name evidence="1" type="ORF">BN7_896</name>
</gene>
<dbReference type="Proteomes" id="UP000009328">
    <property type="component" value="Unassembled WGS sequence"/>
</dbReference>
<accession>K0KGP7</accession>
<dbReference type="InParanoid" id="K0KGP7"/>
<reference evidence="1 2" key="1">
    <citation type="journal article" date="2012" name="Eukaryot. Cell">
        <title>Draft genome sequence of Wickerhamomyces ciferrii NRRL Y-1031 F-60-10.</title>
        <authorList>
            <person name="Schneider J."/>
            <person name="Andrea H."/>
            <person name="Blom J."/>
            <person name="Jaenicke S."/>
            <person name="Ruckert C."/>
            <person name="Schorsch C."/>
            <person name="Szczepanowski R."/>
            <person name="Farwick M."/>
            <person name="Goesmann A."/>
            <person name="Puhler A."/>
            <person name="Schaffer S."/>
            <person name="Tauch A."/>
            <person name="Kohler T."/>
            <person name="Brinkrolf K."/>
        </authorList>
    </citation>
    <scope>NUCLEOTIDE SEQUENCE [LARGE SCALE GENOMIC DNA]</scope>
    <source>
        <strain evidence="2">ATCC 14091 / BCRC 22168 / CBS 111 / JCM 3599 / NBRC 0793 / NRRL Y-1031 F-60-10</strain>
    </source>
</reference>
<evidence type="ECO:0000313" key="1">
    <source>
        <dbReference type="EMBL" id="CCH41357.1"/>
    </source>
</evidence>
<dbReference type="EMBL" id="CAIF01000017">
    <property type="protein sequence ID" value="CCH41357.1"/>
    <property type="molecule type" value="Genomic_DNA"/>
</dbReference>
<keyword evidence="2" id="KW-1185">Reference proteome</keyword>
<proteinExistence type="predicted"/>